<feature type="transmembrane region" description="Helical" evidence="2">
    <location>
        <begin position="289"/>
        <end position="306"/>
    </location>
</feature>
<feature type="transmembrane region" description="Helical" evidence="2">
    <location>
        <begin position="228"/>
        <end position="251"/>
    </location>
</feature>
<organism evidence="3 4">
    <name type="scientific">Nocardioides marinisabuli</name>
    <dbReference type="NCBI Taxonomy" id="419476"/>
    <lineage>
        <taxon>Bacteria</taxon>
        <taxon>Bacillati</taxon>
        <taxon>Actinomycetota</taxon>
        <taxon>Actinomycetes</taxon>
        <taxon>Propionibacteriales</taxon>
        <taxon>Nocardioidaceae</taxon>
        <taxon>Nocardioides</taxon>
    </lineage>
</organism>
<evidence type="ECO:0000313" key="3">
    <source>
        <dbReference type="EMBL" id="NYD58072.1"/>
    </source>
</evidence>
<comment type="caution">
    <text evidence="3">The sequence shown here is derived from an EMBL/GenBank/DDBJ whole genome shotgun (WGS) entry which is preliminary data.</text>
</comment>
<proteinExistence type="predicted"/>
<keyword evidence="2" id="KW-1133">Transmembrane helix</keyword>
<reference evidence="3 4" key="1">
    <citation type="submission" date="2020-07" db="EMBL/GenBank/DDBJ databases">
        <title>Sequencing the genomes of 1000 actinobacteria strains.</title>
        <authorList>
            <person name="Klenk H.-P."/>
        </authorList>
    </citation>
    <scope>NUCLEOTIDE SEQUENCE [LARGE SCALE GENOMIC DNA]</scope>
    <source>
        <strain evidence="3 4">DSM 18965</strain>
    </source>
</reference>
<name>A0A7Y9JQG7_9ACTN</name>
<feature type="transmembrane region" description="Helical" evidence="2">
    <location>
        <begin position="198"/>
        <end position="216"/>
    </location>
</feature>
<gene>
    <name evidence="3" type="ORF">BKA08_002310</name>
</gene>
<feature type="region of interest" description="Disordered" evidence="1">
    <location>
        <begin position="99"/>
        <end position="124"/>
    </location>
</feature>
<evidence type="ECO:0000313" key="4">
    <source>
        <dbReference type="Proteomes" id="UP000516957"/>
    </source>
</evidence>
<dbReference type="AlphaFoldDB" id="A0A7Y9JQG7"/>
<dbReference type="Proteomes" id="UP000516957">
    <property type="component" value="Unassembled WGS sequence"/>
</dbReference>
<dbReference type="RefSeq" id="WP_179615739.1">
    <property type="nucleotide sequence ID" value="NZ_JACCBE010000001.1"/>
</dbReference>
<dbReference type="EMBL" id="JACCBE010000001">
    <property type="protein sequence ID" value="NYD58072.1"/>
    <property type="molecule type" value="Genomic_DNA"/>
</dbReference>
<keyword evidence="2" id="KW-0472">Membrane</keyword>
<feature type="transmembrane region" description="Helical" evidence="2">
    <location>
        <begin position="132"/>
        <end position="153"/>
    </location>
</feature>
<dbReference type="Gene3D" id="1.10.1760.20">
    <property type="match status" value="1"/>
</dbReference>
<evidence type="ECO:0000256" key="1">
    <source>
        <dbReference type="SAM" id="MobiDB-lite"/>
    </source>
</evidence>
<sequence length="324" mass="34640">MTDTPTESRDTGEWDPLTTRLQQLRVQAGEPSYGEIARRVARLRSEAGRSEHEARVARTTVYDAFRTGRARVNLELVREIAAVLGGDDHDVDTWVAECRRRPEPPVTPTPHETTASESPPESPAAVWSPPSLRLVLVLMALCVVANLVGRFLVVQLKLPIHLDMVGTATAAIALGPWFGAGVGLTSNLAGAAVSGPDSIPFALVNMAGALAWGYGVRRFAMGRSLPRFLGLNVVVALVCSALAVPLILWYLGSVNHTQNFLTVTFFELTGVREAAIALANLVVSLGDKIISGFLALVACSMLPLVLRRRTPLVLVSPDLGGPGD</sequence>
<feature type="transmembrane region" description="Helical" evidence="2">
    <location>
        <begin position="160"/>
        <end position="178"/>
    </location>
</feature>
<accession>A0A7Y9JQG7</accession>
<keyword evidence="2" id="KW-0812">Transmembrane</keyword>
<protein>
    <submittedName>
        <fullName evidence="3">Energy-coupling factor transport system substrate-specific component</fullName>
    </submittedName>
</protein>
<keyword evidence="4" id="KW-1185">Reference proteome</keyword>
<evidence type="ECO:0000256" key="2">
    <source>
        <dbReference type="SAM" id="Phobius"/>
    </source>
</evidence>